<comment type="function">
    <text evidence="7">Component of the eukaryotic translation initiation factor 3 (eIF-3) complex, which is involved in protein synthesis and, together with other initiation factors, stimulates binding of mRNA and methionyl-tRNAi to the 40S ribosome.</text>
</comment>
<dbReference type="GO" id="GO:0031369">
    <property type="term" value="F:translation initiation factor binding"/>
    <property type="evidence" value="ECO:0007669"/>
    <property type="project" value="InterPro"/>
</dbReference>
<dbReference type="SMART" id="SM00360">
    <property type="entry name" value="RRM"/>
    <property type="match status" value="1"/>
</dbReference>
<dbReference type="InterPro" id="IPR015943">
    <property type="entry name" value="WD40/YVTN_repeat-like_dom_sf"/>
</dbReference>
<dbReference type="PIRSF" id="PIRSF036424">
    <property type="entry name" value="eIF3b"/>
    <property type="match status" value="1"/>
</dbReference>
<dbReference type="HAMAP" id="MF_03001">
    <property type="entry name" value="eIF3b"/>
    <property type="match status" value="1"/>
</dbReference>
<evidence type="ECO:0000313" key="9">
    <source>
        <dbReference type="EMBL" id="TXT06128.1"/>
    </source>
</evidence>
<dbReference type="InterPro" id="IPR034363">
    <property type="entry name" value="eIF3B_RRM"/>
</dbReference>
<dbReference type="GO" id="GO:0033290">
    <property type="term" value="C:eukaryotic 48S preinitiation complex"/>
    <property type="evidence" value="ECO:0007669"/>
    <property type="project" value="UniProtKB-UniRule"/>
</dbReference>
<evidence type="ECO:0000256" key="2">
    <source>
        <dbReference type="ARBA" id="ARBA00022490"/>
    </source>
</evidence>
<dbReference type="AlphaFoldDB" id="A0A7D8Z6P9"/>
<dbReference type="InterPro" id="IPR012677">
    <property type="entry name" value="Nucleotide-bd_a/b_plait_sf"/>
</dbReference>
<proteinExistence type="inferred from homology"/>
<dbReference type="GO" id="GO:0003723">
    <property type="term" value="F:RNA binding"/>
    <property type="evidence" value="ECO:0007669"/>
    <property type="project" value="UniProtKB-UniRule"/>
</dbReference>
<dbReference type="Gene3D" id="3.30.70.330">
    <property type="match status" value="1"/>
</dbReference>
<keyword evidence="3 6" id="KW-0396">Initiation factor</keyword>
<dbReference type="GO" id="GO:0003743">
    <property type="term" value="F:translation initiation factor activity"/>
    <property type="evidence" value="ECO:0007669"/>
    <property type="project" value="UniProtKB-UniRule"/>
</dbReference>
<dbReference type="PANTHER" id="PTHR14068:SF0">
    <property type="entry name" value="EUKARYOTIC TRANSLATION INITIATION FACTOR 3 SUBUNIT B"/>
    <property type="match status" value="1"/>
</dbReference>
<keyword evidence="5 6" id="KW-0648">Protein biosynthesis</keyword>
<keyword evidence="10" id="KW-1185">Reference proteome</keyword>
<comment type="subunit">
    <text evidence="6 7">Component of the eukaryotic translation initiation factor 3 (eIF-3) complex.</text>
</comment>
<dbReference type="Proteomes" id="UP000473826">
    <property type="component" value="Unassembled WGS sequence"/>
</dbReference>
<evidence type="ECO:0000256" key="5">
    <source>
        <dbReference type="ARBA" id="ARBA00022917"/>
    </source>
</evidence>
<comment type="similarity">
    <text evidence="6 7">Belongs to the eIF-3 subunit B family.</text>
</comment>
<dbReference type="Gene3D" id="2.130.10.10">
    <property type="entry name" value="YVTN repeat-like/Quinoprotein amine dehydrogenase"/>
    <property type="match status" value="1"/>
</dbReference>
<dbReference type="EMBL" id="QKWK01000010">
    <property type="protein sequence ID" value="TXT06128.1"/>
    <property type="molecule type" value="Genomic_DNA"/>
</dbReference>
<comment type="caution">
    <text evidence="9">The sequence shown here is derived from an EMBL/GenBank/DDBJ whole genome shotgun (WGS) entry which is preliminary data.</text>
</comment>
<comment type="subcellular location">
    <subcellularLocation>
        <location evidence="1 6 7">Cytoplasm</location>
    </subcellularLocation>
</comment>
<protein>
    <recommendedName>
        <fullName evidence="6">Eukaryotic translation initiation factor 3 subunit B</fullName>
        <shortName evidence="6">eIF3b</shortName>
    </recommendedName>
    <alternativeName>
        <fullName evidence="6">Eukaryotic translation initiation factor 3 90 kDa subunit homolog</fullName>
        <shortName evidence="6">eIF3 p90</shortName>
    </alternativeName>
    <alternativeName>
        <fullName evidence="6">Translation initiation factor eIF3, p90 subunit homolog</fullName>
    </alternativeName>
</protein>
<gene>
    <name evidence="6" type="primary">PRT1</name>
    <name evidence="9" type="ORF">VHUM_03601</name>
</gene>
<dbReference type="GO" id="GO:0005852">
    <property type="term" value="C:eukaryotic translation initiation factor 3 complex"/>
    <property type="evidence" value="ECO:0007669"/>
    <property type="project" value="UniProtKB-UniRule"/>
</dbReference>
<dbReference type="Pfam" id="PF08662">
    <property type="entry name" value="eIF2A"/>
    <property type="match status" value="1"/>
</dbReference>
<organism evidence="9 10">
    <name type="scientific">Vanrija humicola</name>
    <name type="common">Yeast</name>
    <name type="synonym">Cryptococcus humicola</name>
    <dbReference type="NCBI Taxonomy" id="5417"/>
    <lineage>
        <taxon>Eukaryota</taxon>
        <taxon>Fungi</taxon>
        <taxon>Dikarya</taxon>
        <taxon>Basidiomycota</taxon>
        <taxon>Agaricomycotina</taxon>
        <taxon>Tremellomycetes</taxon>
        <taxon>Trichosporonales</taxon>
        <taxon>Trichosporonaceae</taxon>
        <taxon>Vanrija</taxon>
    </lineage>
</organism>
<dbReference type="PANTHER" id="PTHR14068">
    <property type="entry name" value="EUKARYOTIC TRANSLATION INITIATION FACTOR 3 EIF3 -RELATED"/>
    <property type="match status" value="1"/>
</dbReference>
<evidence type="ECO:0000256" key="6">
    <source>
        <dbReference type="HAMAP-Rule" id="MF_03001"/>
    </source>
</evidence>
<evidence type="ECO:0000313" key="10">
    <source>
        <dbReference type="Proteomes" id="UP000473826"/>
    </source>
</evidence>
<evidence type="ECO:0000259" key="8">
    <source>
        <dbReference type="PROSITE" id="PS50102"/>
    </source>
</evidence>
<name>A0A7D8Z6P9_VANHU</name>
<dbReference type="SUPFAM" id="SSF54928">
    <property type="entry name" value="RNA-binding domain, RBD"/>
    <property type="match status" value="1"/>
</dbReference>
<dbReference type="InterPro" id="IPR035979">
    <property type="entry name" value="RBD_domain_sf"/>
</dbReference>
<dbReference type="InterPro" id="IPR013979">
    <property type="entry name" value="TIF_beta_prop-like"/>
</dbReference>
<sequence>MTNPDLSEFSEEDRIEIELELNQGYAEIEERFAVDTQQGFENVLVIDNLPLVDEAKKGRLIERLRQIFAKAGAPIDEERINMPWDAENNSNKGFAFLTYPEAQEAEHALRALDGIAFGKNKLHANRFGDIERFANLPIGEGELPTGWREKPYQEKGHLRSWLGDASGRDQYLTFRDQDVNLFWNGRNANVEQVKDEDGKPVKNAKWAELYLQWSPLGTYLTSLHRAGVALWSGPKLGGAMGVNFMRFSHPGARLVQFSPCENYLVTWSDEPIGNYENHADATLRETFGPEDEGNQFVIWDVKAGRLLRSFAADKIPHNPDGPARPQQQWPVFRFSPDDQYVARAQVGNAIQVYELPGMGLLDKKSIKIEGVQDFEWCPMSEKDWEQRKQGKGRECMIAYWTPEVQNQPARVNIMAIPSRQVLRSKNLFNVSDCKFYWQNQGDYLCVKVDRHARKAKSKKATFCNLELFRLREKDYPVEVIEHKDYVPTFAWEPNGTRFAIVSTNDPNFGQNVPGAVIKYTVSFYQLDPKKGDFLPIKHLEGKVANTLMWSPRGRHIILATIGSAQKYDIEFWDLDFTLADTATKDVSDPGANVQQLATSEHYGVTDIAWDPSGRYLASYGSSWRSSPEPGFSIWDFKGAQLVHQGQEKFKQLLWRPRPPTLLPKDAQRKIRKELKDFSRIFDEADAAEENRGSAEKLAQRQREIAEWDAWRARNNARLAEARAALGKELKGPVAEQAGETVEEVFEELIDETEEVVIA</sequence>
<dbReference type="CDD" id="cd12278">
    <property type="entry name" value="RRM_eIF3B"/>
    <property type="match status" value="1"/>
</dbReference>
<dbReference type="GO" id="GO:0001732">
    <property type="term" value="P:formation of cytoplasmic translation initiation complex"/>
    <property type="evidence" value="ECO:0007669"/>
    <property type="project" value="UniProtKB-UniRule"/>
</dbReference>
<dbReference type="OrthoDB" id="10250414at2759"/>
<feature type="domain" description="RRM" evidence="8">
    <location>
        <begin position="42"/>
        <end position="129"/>
    </location>
</feature>
<dbReference type="SUPFAM" id="SSF82171">
    <property type="entry name" value="DPP6 N-terminal domain-like"/>
    <property type="match status" value="1"/>
</dbReference>
<keyword evidence="4 6" id="KW-0694">RNA-binding</keyword>
<dbReference type="InterPro" id="IPR011400">
    <property type="entry name" value="EIF3B"/>
</dbReference>
<dbReference type="PROSITE" id="PS50102">
    <property type="entry name" value="RRM"/>
    <property type="match status" value="1"/>
</dbReference>
<evidence type="ECO:0000256" key="4">
    <source>
        <dbReference type="ARBA" id="ARBA00022884"/>
    </source>
</evidence>
<dbReference type="GO" id="GO:0016282">
    <property type="term" value="C:eukaryotic 43S preinitiation complex"/>
    <property type="evidence" value="ECO:0007669"/>
    <property type="project" value="UniProtKB-UniRule"/>
</dbReference>
<dbReference type="InterPro" id="IPR000504">
    <property type="entry name" value="RRM_dom"/>
</dbReference>
<evidence type="ECO:0000256" key="7">
    <source>
        <dbReference type="PIRNR" id="PIRNR036424"/>
    </source>
</evidence>
<comment type="function">
    <text evidence="6">RNA-binding component of the eukaryotic translation initiation factor 3 (eIF-3) complex, which is involved in protein synthesis of a specialized repertoire of mRNAs and, together with other initiation factors, stimulates binding of mRNA and methionyl-tRNAi to the 40S ribosome. The eIF-3 complex specifically targets and initiates translation of a subset of mRNAs involved in cell proliferation.</text>
</comment>
<evidence type="ECO:0000256" key="3">
    <source>
        <dbReference type="ARBA" id="ARBA00022540"/>
    </source>
</evidence>
<reference evidence="9 10" key="1">
    <citation type="journal article" date="2019" name="PLoS Genet.">
        <title>Convergent evolution of linked mating-type loci in basidiomycete fungi.</title>
        <authorList>
            <person name="Sun S."/>
            <person name="Coelho M.A."/>
            <person name="Heitman J."/>
            <person name="Nowrousian M."/>
        </authorList>
    </citation>
    <scope>NUCLEOTIDE SEQUENCE [LARGE SCALE GENOMIC DNA]</scope>
    <source>
        <strain evidence="9 10">CBS 4282</strain>
    </source>
</reference>
<keyword evidence="2 6" id="KW-0963">Cytoplasm</keyword>
<dbReference type="Pfam" id="PF00076">
    <property type="entry name" value="RRM_1"/>
    <property type="match status" value="1"/>
</dbReference>
<evidence type="ECO:0000256" key="1">
    <source>
        <dbReference type="ARBA" id="ARBA00004496"/>
    </source>
</evidence>
<accession>A0A7D8Z6P9</accession>